<accession>A0ABQ7AZ11</accession>
<dbReference type="InterPro" id="IPR057136">
    <property type="entry name" value="At2g35280_TPR_dom"/>
</dbReference>
<evidence type="ECO:0000259" key="1">
    <source>
        <dbReference type="Pfam" id="PF23310"/>
    </source>
</evidence>
<protein>
    <recommendedName>
        <fullName evidence="1">At2g35280-like TPR domain-containing protein</fullName>
    </recommendedName>
</protein>
<sequence length="150" mass="17860">MFKFPWYVGLRNTLLRRCYNVGNPSTLYIKGVEYFYWLDRHEEGLALIKRAVDARFERALYTYAMARKLYWEDEECFASFTRESVGKIGLLVRNEDLVWGNVINDDFLTKKHVFMSTVVPLFYSCSCTPCLDQDWVIWYIELNKAEDMCN</sequence>
<evidence type="ECO:0000313" key="2">
    <source>
        <dbReference type="EMBL" id="KAF3519238.1"/>
    </source>
</evidence>
<dbReference type="PANTHER" id="PTHR33784">
    <property type="entry name" value="OS05G0482100 PROTEIN"/>
    <property type="match status" value="1"/>
</dbReference>
<dbReference type="InterPro" id="IPR040338">
    <property type="entry name" value="At1g67623-like"/>
</dbReference>
<evidence type="ECO:0000313" key="3">
    <source>
        <dbReference type="Proteomes" id="UP000266723"/>
    </source>
</evidence>
<gene>
    <name evidence="2" type="ORF">DY000_02060243</name>
</gene>
<dbReference type="Pfam" id="PF23310">
    <property type="entry name" value="TPR_27"/>
    <property type="match status" value="1"/>
</dbReference>
<dbReference type="PANTHER" id="PTHR33784:SF35">
    <property type="entry name" value="(RAPE) HYPOTHETICAL PROTEIN"/>
    <property type="match status" value="1"/>
</dbReference>
<keyword evidence="3" id="KW-1185">Reference proteome</keyword>
<dbReference type="Proteomes" id="UP000266723">
    <property type="component" value="Unassembled WGS sequence"/>
</dbReference>
<proteinExistence type="predicted"/>
<comment type="caution">
    <text evidence="2">The sequence shown here is derived from an EMBL/GenBank/DDBJ whole genome shotgun (WGS) entry which is preliminary data.</text>
</comment>
<name>A0ABQ7AZ11_BRACR</name>
<dbReference type="EMBL" id="QGKV02001556">
    <property type="protein sequence ID" value="KAF3519238.1"/>
    <property type="molecule type" value="Genomic_DNA"/>
</dbReference>
<reference evidence="2 3" key="1">
    <citation type="journal article" date="2020" name="BMC Genomics">
        <title>Intraspecific diversification of the crop wild relative Brassica cretica Lam. using demographic model selection.</title>
        <authorList>
            <person name="Kioukis A."/>
            <person name="Michalopoulou V.A."/>
            <person name="Briers L."/>
            <person name="Pirintsos S."/>
            <person name="Studholme D.J."/>
            <person name="Pavlidis P."/>
            <person name="Sarris P.F."/>
        </authorList>
    </citation>
    <scope>NUCLEOTIDE SEQUENCE [LARGE SCALE GENOMIC DNA]</scope>
    <source>
        <strain evidence="3">cv. PFS-1207/04</strain>
    </source>
</reference>
<organism evidence="2 3">
    <name type="scientific">Brassica cretica</name>
    <name type="common">Mustard</name>
    <dbReference type="NCBI Taxonomy" id="69181"/>
    <lineage>
        <taxon>Eukaryota</taxon>
        <taxon>Viridiplantae</taxon>
        <taxon>Streptophyta</taxon>
        <taxon>Embryophyta</taxon>
        <taxon>Tracheophyta</taxon>
        <taxon>Spermatophyta</taxon>
        <taxon>Magnoliopsida</taxon>
        <taxon>eudicotyledons</taxon>
        <taxon>Gunneridae</taxon>
        <taxon>Pentapetalae</taxon>
        <taxon>rosids</taxon>
        <taxon>malvids</taxon>
        <taxon>Brassicales</taxon>
        <taxon>Brassicaceae</taxon>
        <taxon>Brassiceae</taxon>
        <taxon>Brassica</taxon>
    </lineage>
</organism>
<feature type="domain" description="At2g35280-like TPR" evidence="1">
    <location>
        <begin position="5"/>
        <end position="67"/>
    </location>
</feature>